<dbReference type="Pfam" id="PF16925">
    <property type="entry name" value="TetR_C_13"/>
    <property type="match status" value="1"/>
</dbReference>
<protein>
    <submittedName>
        <fullName evidence="6">TetR/AcrR family transcriptional regulator</fullName>
    </submittedName>
</protein>
<dbReference type="SUPFAM" id="SSF48498">
    <property type="entry name" value="Tetracyclin repressor-like, C-terminal domain"/>
    <property type="match status" value="1"/>
</dbReference>
<name>A0A418W8R3_9PROT</name>
<dbReference type="Gene3D" id="1.10.10.60">
    <property type="entry name" value="Homeodomain-like"/>
    <property type="match status" value="1"/>
</dbReference>
<dbReference type="AlphaFoldDB" id="A0A418W8R3"/>
<evidence type="ECO:0000313" key="6">
    <source>
        <dbReference type="EMBL" id="RJF86386.1"/>
    </source>
</evidence>
<accession>A0A418W8R3</accession>
<dbReference type="SUPFAM" id="SSF46689">
    <property type="entry name" value="Homeodomain-like"/>
    <property type="match status" value="1"/>
</dbReference>
<gene>
    <name evidence="6" type="ORF">D3874_04555</name>
</gene>
<evidence type="ECO:0000259" key="5">
    <source>
        <dbReference type="PROSITE" id="PS50977"/>
    </source>
</evidence>
<proteinExistence type="predicted"/>
<sequence length="201" mass="22015">MPRPKSYQRNDATLQAMELFWSHGYYATSIDDLVRATGVSRHGLYAEFGDKRGLFVAAAEAYREAIVSPAFSPVEAPGAGLAQVRAYFETQINLAAARGLPGPGCLMANTMTESGPHDTVFRDLVQRHLDRLTAGFGNAVGNELRAKAPARPSLVARLASFLTVSTQGLWSVSRITPEPRPLRTYAAQLLFAVEERIQHDR</sequence>
<evidence type="ECO:0000256" key="1">
    <source>
        <dbReference type="ARBA" id="ARBA00023015"/>
    </source>
</evidence>
<evidence type="ECO:0000256" key="2">
    <source>
        <dbReference type="ARBA" id="ARBA00023125"/>
    </source>
</evidence>
<dbReference type="EMBL" id="QYUK01000011">
    <property type="protein sequence ID" value="RJF86386.1"/>
    <property type="molecule type" value="Genomic_DNA"/>
</dbReference>
<organism evidence="6 7">
    <name type="scientific">Oleomonas cavernae</name>
    <dbReference type="NCBI Taxonomy" id="2320859"/>
    <lineage>
        <taxon>Bacteria</taxon>
        <taxon>Pseudomonadati</taxon>
        <taxon>Pseudomonadota</taxon>
        <taxon>Alphaproteobacteria</taxon>
        <taxon>Acetobacterales</taxon>
        <taxon>Acetobacteraceae</taxon>
        <taxon>Oleomonas</taxon>
    </lineage>
</organism>
<keyword evidence="2 4" id="KW-0238">DNA-binding</keyword>
<dbReference type="InterPro" id="IPR011075">
    <property type="entry name" value="TetR_C"/>
</dbReference>
<dbReference type="Proteomes" id="UP000284605">
    <property type="component" value="Unassembled WGS sequence"/>
</dbReference>
<dbReference type="PANTHER" id="PTHR47506">
    <property type="entry name" value="TRANSCRIPTIONAL REGULATORY PROTEIN"/>
    <property type="match status" value="1"/>
</dbReference>
<dbReference type="PROSITE" id="PS50977">
    <property type="entry name" value="HTH_TETR_2"/>
    <property type="match status" value="1"/>
</dbReference>
<evidence type="ECO:0000256" key="3">
    <source>
        <dbReference type="ARBA" id="ARBA00023163"/>
    </source>
</evidence>
<dbReference type="PANTHER" id="PTHR47506:SF1">
    <property type="entry name" value="HTH-TYPE TRANSCRIPTIONAL REGULATOR YJDC"/>
    <property type="match status" value="1"/>
</dbReference>
<evidence type="ECO:0000313" key="7">
    <source>
        <dbReference type="Proteomes" id="UP000284605"/>
    </source>
</evidence>
<dbReference type="InterPro" id="IPR009057">
    <property type="entry name" value="Homeodomain-like_sf"/>
</dbReference>
<dbReference type="Pfam" id="PF00440">
    <property type="entry name" value="TetR_N"/>
    <property type="match status" value="1"/>
</dbReference>
<feature type="domain" description="HTH tetR-type" evidence="5">
    <location>
        <begin position="6"/>
        <end position="66"/>
    </location>
</feature>
<reference evidence="6 7" key="1">
    <citation type="submission" date="2018-09" db="EMBL/GenBank/DDBJ databases">
        <authorList>
            <person name="Zhu H."/>
        </authorList>
    </citation>
    <scope>NUCLEOTIDE SEQUENCE [LARGE SCALE GENOMIC DNA]</scope>
    <source>
        <strain evidence="6 7">K1W22B-8</strain>
    </source>
</reference>
<keyword evidence="3" id="KW-0804">Transcription</keyword>
<dbReference type="InterPro" id="IPR036271">
    <property type="entry name" value="Tet_transcr_reg_TetR-rel_C_sf"/>
</dbReference>
<dbReference type="Gene3D" id="1.10.357.10">
    <property type="entry name" value="Tetracycline Repressor, domain 2"/>
    <property type="match status" value="1"/>
</dbReference>
<dbReference type="InterPro" id="IPR001647">
    <property type="entry name" value="HTH_TetR"/>
</dbReference>
<comment type="caution">
    <text evidence="6">The sequence shown here is derived from an EMBL/GenBank/DDBJ whole genome shotgun (WGS) entry which is preliminary data.</text>
</comment>
<evidence type="ECO:0000256" key="4">
    <source>
        <dbReference type="PROSITE-ProRule" id="PRU00335"/>
    </source>
</evidence>
<keyword evidence="1" id="KW-0805">Transcription regulation</keyword>
<feature type="DNA-binding region" description="H-T-H motif" evidence="4">
    <location>
        <begin position="29"/>
        <end position="48"/>
    </location>
</feature>
<dbReference type="GO" id="GO:0003677">
    <property type="term" value="F:DNA binding"/>
    <property type="evidence" value="ECO:0007669"/>
    <property type="project" value="UniProtKB-UniRule"/>
</dbReference>
<keyword evidence="7" id="KW-1185">Reference proteome</keyword>